<dbReference type="GO" id="GO:0071254">
    <property type="term" value="C:cytoplasmic U snRNP body"/>
    <property type="evidence" value="ECO:0007669"/>
    <property type="project" value="TreeGrafter"/>
</dbReference>
<proteinExistence type="predicted"/>
<evidence type="ECO:0000259" key="1">
    <source>
        <dbReference type="SMART" id="SM00651"/>
    </source>
</evidence>
<keyword evidence="3" id="KW-1185">Reference proteome</keyword>
<dbReference type="Pfam" id="PF01423">
    <property type="entry name" value="LSM"/>
    <property type="match status" value="1"/>
</dbReference>
<dbReference type="SUPFAM" id="SSF50182">
    <property type="entry name" value="Sm-like ribonucleoproteins"/>
    <property type="match status" value="1"/>
</dbReference>
<dbReference type="AlphaFoldDB" id="A0AAN8G443"/>
<dbReference type="GO" id="GO:0016604">
    <property type="term" value="C:nuclear body"/>
    <property type="evidence" value="ECO:0007669"/>
    <property type="project" value="TreeGrafter"/>
</dbReference>
<comment type="caution">
    <text evidence="2">The sequence shown here is derived from an EMBL/GenBank/DDBJ whole genome shotgun (WGS) entry which is preliminary data.</text>
</comment>
<dbReference type="InterPro" id="IPR052840">
    <property type="entry name" value="U7_snRNA_Sm-like"/>
</dbReference>
<dbReference type="GO" id="GO:0006398">
    <property type="term" value="P:mRNA 3'-end processing by stem-loop binding and cleavage"/>
    <property type="evidence" value="ECO:0007669"/>
    <property type="project" value="TreeGrafter"/>
</dbReference>
<dbReference type="Proteomes" id="UP001331761">
    <property type="component" value="Unassembled WGS sequence"/>
</dbReference>
<feature type="domain" description="Sm" evidence="1">
    <location>
        <begin position="16"/>
        <end position="80"/>
    </location>
</feature>
<protein>
    <submittedName>
        <fullName evidence="2">Sm domain-containing protein</fullName>
    </submittedName>
</protein>
<dbReference type="InterPro" id="IPR010920">
    <property type="entry name" value="LSM_dom_sf"/>
</dbReference>
<dbReference type="PANTHER" id="PTHR21196:SF1">
    <property type="entry name" value="U7 SNRNA-ASSOCIATED SM-LIKE PROTEIN LSM10"/>
    <property type="match status" value="1"/>
</dbReference>
<name>A0AAN8G443_TRICO</name>
<organism evidence="2 3">
    <name type="scientific">Trichostrongylus colubriformis</name>
    <name type="common">Black scour worm</name>
    <dbReference type="NCBI Taxonomy" id="6319"/>
    <lineage>
        <taxon>Eukaryota</taxon>
        <taxon>Metazoa</taxon>
        <taxon>Ecdysozoa</taxon>
        <taxon>Nematoda</taxon>
        <taxon>Chromadorea</taxon>
        <taxon>Rhabditida</taxon>
        <taxon>Rhabditina</taxon>
        <taxon>Rhabditomorpha</taxon>
        <taxon>Strongyloidea</taxon>
        <taxon>Trichostrongylidae</taxon>
        <taxon>Trichostrongylus</taxon>
    </lineage>
</organism>
<reference evidence="2 3" key="1">
    <citation type="submission" date="2019-10" db="EMBL/GenBank/DDBJ databases">
        <title>Assembly and Annotation for the nematode Trichostrongylus colubriformis.</title>
        <authorList>
            <person name="Martin J."/>
        </authorList>
    </citation>
    <scope>NUCLEOTIDE SEQUENCE [LARGE SCALE GENOMIC DNA]</scope>
    <source>
        <strain evidence="2">G859</strain>
        <tissue evidence="2">Whole worm</tissue>
    </source>
</reference>
<evidence type="ECO:0000313" key="3">
    <source>
        <dbReference type="Proteomes" id="UP001331761"/>
    </source>
</evidence>
<sequence length="122" mass="14232">MVTSKERIVETNGLCTFVKGLIGTKVYAELRAGAFVIGILQDCDQYLNLRIRNAVFLRARKEERVDEFFISGRHLRYIHLDHYVDVSEAIHRSFSKSRKQSHRQPAIVRTVDVRKSRRDLES</sequence>
<dbReference type="GO" id="GO:0071208">
    <property type="term" value="F:histone pre-mRNA DCP binding"/>
    <property type="evidence" value="ECO:0007669"/>
    <property type="project" value="TreeGrafter"/>
</dbReference>
<dbReference type="Gene3D" id="2.30.30.100">
    <property type="match status" value="1"/>
</dbReference>
<dbReference type="SMART" id="SM00651">
    <property type="entry name" value="Sm"/>
    <property type="match status" value="1"/>
</dbReference>
<dbReference type="PANTHER" id="PTHR21196">
    <property type="entry name" value="U7 SNRNA-ASSOCIATED SM-LIKE PROTEIN LSM10"/>
    <property type="match status" value="1"/>
</dbReference>
<gene>
    <name evidence="2" type="ORF">GCK32_001196</name>
</gene>
<dbReference type="InterPro" id="IPR001163">
    <property type="entry name" value="Sm_dom_euk/arc"/>
</dbReference>
<dbReference type="EMBL" id="WIXE01011990">
    <property type="protein sequence ID" value="KAK5976328.1"/>
    <property type="molecule type" value="Genomic_DNA"/>
</dbReference>
<accession>A0AAN8G443</accession>
<dbReference type="GO" id="GO:0071209">
    <property type="term" value="F:U7 snRNA binding"/>
    <property type="evidence" value="ECO:0007669"/>
    <property type="project" value="TreeGrafter"/>
</dbReference>
<evidence type="ECO:0000313" key="2">
    <source>
        <dbReference type="EMBL" id="KAK5976328.1"/>
    </source>
</evidence>